<dbReference type="RefSeq" id="WP_146310399.1">
    <property type="nucleotide sequence ID" value="NZ_VOHE01000001.1"/>
</dbReference>
<keyword evidence="2" id="KW-0472">Membrane</keyword>
<dbReference type="InterPro" id="IPR011990">
    <property type="entry name" value="TPR-like_helical_dom_sf"/>
</dbReference>
<reference evidence="3 4" key="1">
    <citation type="submission" date="2019-07" db="EMBL/GenBank/DDBJ databases">
        <title>Luteimonas sp. YD-1 nov., isolated from acidic soil.</title>
        <authorList>
            <person name="Zhou J."/>
        </authorList>
    </citation>
    <scope>NUCLEOTIDE SEQUENCE [LARGE SCALE GENOMIC DNA]</scope>
    <source>
        <strain evidence="3 4">YD-1</strain>
    </source>
</reference>
<dbReference type="AlphaFoldDB" id="A0A5C5U953"/>
<evidence type="ECO:0000313" key="3">
    <source>
        <dbReference type="EMBL" id="TWT22000.1"/>
    </source>
</evidence>
<feature type="transmembrane region" description="Helical" evidence="2">
    <location>
        <begin position="52"/>
        <end position="70"/>
    </location>
</feature>
<name>A0A5C5U953_9GAMM</name>
<feature type="region of interest" description="Disordered" evidence="1">
    <location>
        <begin position="1"/>
        <end position="24"/>
    </location>
</feature>
<dbReference type="OrthoDB" id="5935824at2"/>
<evidence type="ECO:0008006" key="5">
    <source>
        <dbReference type="Google" id="ProtNLM"/>
    </source>
</evidence>
<evidence type="ECO:0000256" key="1">
    <source>
        <dbReference type="SAM" id="MobiDB-lite"/>
    </source>
</evidence>
<protein>
    <recommendedName>
        <fullName evidence="5">Tetratricopeptide repeat protein</fullName>
    </recommendedName>
</protein>
<proteinExistence type="predicted"/>
<gene>
    <name evidence="3" type="ORF">FQY79_02445</name>
</gene>
<evidence type="ECO:0000256" key="2">
    <source>
        <dbReference type="SAM" id="Phobius"/>
    </source>
</evidence>
<dbReference type="EMBL" id="VOHE01000001">
    <property type="protein sequence ID" value="TWT22000.1"/>
    <property type="molecule type" value="Genomic_DNA"/>
</dbReference>
<dbReference type="Gene3D" id="1.25.40.10">
    <property type="entry name" value="Tetratricopeptide repeat domain"/>
    <property type="match status" value="1"/>
</dbReference>
<sequence>MRKLSRVAPDRNSTVNHARSDGRREPVLGDLDALRVARPAHRVQRSGDGTRGWLLGAVGLGLLLAAAVLLRGPLGDRLWPQARVHALAGQAEAALARGHLSAADGSGARELFEAAQAIDPDQPGPREGLARVAEAALEQAAVALAADRFEEAHAMLQLARELSIPRARADALAERLREREAGRAGLEGLVARATRAHAAGRLHGDAEAALPLYARVLELAPDHADALRGRDEALATLLGQAREDLRAGELQAAAAAIAAARGYDPGHVDLPEAEARLVEELDALRRRADAELAGGRVEAAAAIWQRLLRDDPEDASARAGLGRAAAALAARGQREAADFRFDQAAATLARARELAPDATVVAAAEAAVERSRRRHARLQAPGAGAGDPRQVPVLLRRAAEAEARGDLLTPPGDSAFDLLRAAQAIAPRDAQVRQAVARLLPSARACFDRHLSANDLARARRCLDAREALGEDGASLGAARRRLAQRWLAIGDERLQGGQVAAAAAALESARGLDRTAPGLDAFERRLRVAGGRVPD</sequence>
<evidence type="ECO:0000313" key="4">
    <source>
        <dbReference type="Proteomes" id="UP000315949"/>
    </source>
</evidence>
<dbReference type="SUPFAM" id="SSF48452">
    <property type="entry name" value="TPR-like"/>
    <property type="match status" value="2"/>
</dbReference>
<keyword evidence="2" id="KW-1133">Transmembrane helix</keyword>
<dbReference type="Proteomes" id="UP000315949">
    <property type="component" value="Unassembled WGS sequence"/>
</dbReference>
<keyword evidence="2" id="KW-0812">Transmembrane</keyword>
<organism evidence="3 4">
    <name type="scientific">Luteimonas wenzhouensis</name>
    <dbReference type="NCBI Taxonomy" id="2599615"/>
    <lineage>
        <taxon>Bacteria</taxon>
        <taxon>Pseudomonadati</taxon>
        <taxon>Pseudomonadota</taxon>
        <taxon>Gammaproteobacteria</taxon>
        <taxon>Lysobacterales</taxon>
        <taxon>Lysobacteraceae</taxon>
        <taxon>Luteimonas</taxon>
    </lineage>
</organism>
<keyword evidence="4" id="KW-1185">Reference proteome</keyword>
<comment type="caution">
    <text evidence="3">The sequence shown here is derived from an EMBL/GenBank/DDBJ whole genome shotgun (WGS) entry which is preliminary data.</text>
</comment>
<accession>A0A5C5U953</accession>